<keyword evidence="3" id="KW-1185">Reference proteome</keyword>
<dbReference type="Proteomes" id="UP000737171">
    <property type="component" value="Unassembled WGS sequence"/>
</dbReference>
<dbReference type="RefSeq" id="WP_173122121.1">
    <property type="nucleotide sequence ID" value="NZ_JABRWJ010000002.1"/>
</dbReference>
<protein>
    <recommendedName>
        <fullName evidence="4">DUF4398 domain-containing protein</fullName>
    </recommendedName>
</protein>
<feature type="signal peptide" evidence="1">
    <location>
        <begin position="1"/>
        <end position="21"/>
    </location>
</feature>
<evidence type="ECO:0000313" key="2">
    <source>
        <dbReference type="EMBL" id="NRF67035.1"/>
    </source>
</evidence>
<gene>
    <name evidence="2" type="ORF">HLB44_08585</name>
</gene>
<comment type="caution">
    <text evidence="2">The sequence shown here is derived from an EMBL/GenBank/DDBJ whole genome shotgun (WGS) entry which is preliminary data.</text>
</comment>
<organism evidence="2 3">
    <name type="scientific">Pseudaquabacterium terrae</name>
    <dbReference type="NCBI Taxonomy" id="2732868"/>
    <lineage>
        <taxon>Bacteria</taxon>
        <taxon>Pseudomonadati</taxon>
        <taxon>Pseudomonadota</taxon>
        <taxon>Betaproteobacteria</taxon>
        <taxon>Burkholderiales</taxon>
        <taxon>Sphaerotilaceae</taxon>
        <taxon>Pseudaquabacterium</taxon>
    </lineage>
</organism>
<evidence type="ECO:0000256" key="1">
    <source>
        <dbReference type="SAM" id="SignalP"/>
    </source>
</evidence>
<feature type="chain" id="PRO_5047229940" description="DUF4398 domain-containing protein" evidence="1">
    <location>
        <begin position="22"/>
        <end position="75"/>
    </location>
</feature>
<name>A0ABX2EEJ6_9BURK</name>
<keyword evidence="1" id="KW-0732">Signal</keyword>
<dbReference type="EMBL" id="JABRWJ010000002">
    <property type="protein sequence ID" value="NRF67035.1"/>
    <property type="molecule type" value="Genomic_DNA"/>
</dbReference>
<sequence length="75" mass="7774">MKQVIALLAAIALTGSSATFAAQPNMEAALVSLEQARASLEKATADKGGHRVKAIKAVDEAIARVKAGIEYAKTH</sequence>
<proteinExistence type="predicted"/>
<evidence type="ECO:0008006" key="4">
    <source>
        <dbReference type="Google" id="ProtNLM"/>
    </source>
</evidence>
<evidence type="ECO:0000313" key="3">
    <source>
        <dbReference type="Proteomes" id="UP000737171"/>
    </source>
</evidence>
<reference evidence="2 3" key="1">
    <citation type="submission" date="2020-05" db="EMBL/GenBank/DDBJ databases">
        <title>Aquincola sp. isolate from soil.</title>
        <authorList>
            <person name="Han J."/>
            <person name="Kim D.-U."/>
        </authorList>
    </citation>
    <scope>NUCLEOTIDE SEQUENCE [LARGE SCALE GENOMIC DNA]</scope>
    <source>
        <strain evidence="2 3">S2</strain>
    </source>
</reference>
<accession>A0ABX2EEJ6</accession>